<dbReference type="RefSeq" id="WP_139228172.1">
    <property type="nucleotide sequence ID" value="NZ_FOQD01000001.1"/>
</dbReference>
<evidence type="ECO:0000313" key="3">
    <source>
        <dbReference type="Proteomes" id="UP000199518"/>
    </source>
</evidence>
<reference evidence="3" key="1">
    <citation type="submission" date="2016-10" db="EMBL/GenBank/DDBJ databases">
        <authorList>
            <person name="Varghese N."/>
            <person name="Submissions S."/>
        </authorList>
    </citation>
    <scope>NUCLEOTIDE SEQUENCE [LARGE SCALE GENOMIC DNA]</scope>
    <source>
        <strain evidence="3">DSM 26348</strain>
    </source>
</reference>
<keyword evidence="1" id="KW-0472">Membrane</keyword>
<dbReference type="EMBL" id="FOQD01000001">
    <property type="protein sequence ID" value="SFH59900.1"/>
    <property type="molecule type" value="Genomic_DNA"/>
</dbReference>
<evidence type="ECO:0000313" key="2">
    <source>
        <dbReference type="EMBL" id="SFH59900.1"/>
    </source>
</evidence>
<keyword evidence="1" id="KW-0812">Transmembrane</keyword>
<gene>
    <name evidence="2" type="ORF">SAMN05421753_101372</name>
</gene>
<sequence>MTSANRNSLVVNVLYWIVAASLHPLASILTTGTGEQPKIFSLLIPLVFIGLAFGSTFLLSSAQSQATKT</sequence>
<feature type="transmembrane region" description="Helical" evidence="1">
    <location>
        <begin position="12"/>
        <end position="33"/>
    </location>
</feature>
<keyword evidence="3" id="KW-1185">Reference proteome</keyword>
<dbReference type="Proteomes" id="UP000199518">
    <property type="component" value="Unassembled WGS sequence"/>
</dbReference>
<evidence type="ECO:0000256" key="1">
    <source>
        <dbReference type="SAM" id="Phobius"/>
    </source>
</evidence>
<feature type="transmembrane region" description="Helical" evidence="1">
    <location>
        <begin position="39"/>
        <end position="59"/>
    </location>
</feature>
<keyword evidence="1" id="KW-1133">Transmembrane helix</keyword>
<name>A0A1I3BCM6_9PLAN</name>
<dbReference type="AlphaFoldDB" id="A0A1I3BCM6"/>
<accession>A0A1I3BCM6</accession>
<proteinExistence type="predicted"/>
<organism evidence="2 3">
    <name type="scientific">Planctomicrobium piriforme</name>
    <dbReference type="NCBI Taxonomy" id="1576369"/>
    <lineage>
        <taxon>Bacteria</taxon>
        <taxon>Pseudomonadati</taxon>
        <taxon>Planctomycetota</taxon>
        <taxon>Planctomycetia</taxon>
        <taxon>Planctomycetales</taxon>
        <taxon>Planctomycetaceae</taxon>
        <taxon>Planctomicrobium</taxon>
    </lineage>
</organism>
<protein>
    <submittedName>
        <fullName evidence="2">Uncharacterized protein</fullName>
    </submittedName>
</protein>